<dbReference type="FunFam" id="3.40.50.300:FF:001462">
    <property type="entry name" value="Small GTP-binding protein, putative"/>
    <property type="match status" value="1"/>
</dbReference>
<evidence type="ECO:0000313" key="4">
    <source>
        <dbReference type="Proteomes" id="UP001176961"/>
    </source>
</evidence>
<dbReference type="SMART" id="SM00174">
    <property type="entry name" value="RHO"/>
    <property type="match status" value="1"/>
</dbReference>
<dbReference type="GO" id="GO:0003924">
    <property type="term" value="F:GTPase activity"/>
    <property type="evidence" value="ECO:0007669"/>
    <property type="project" value="InterPro"/>
</dbReference>
<reference evidence="3" key="1">
    <citation type="submission" date="2023-07" db="EMBL/GenBank/DDBJ databases">
        <authorList>
            <consortium name="CYATHOMIX"/>
        </authorList>
    </citation>
    <scope>NUCLEOTIDE SEQUENCE</scope>
    <source>
        <strain evidence="3">N/A</strain>
    </source>
</reference>
<keyword evidence="4" id="KW-1185">Reference proteome</keyword>
<keyword evidence="2" id="KW-0342">GTP-binding</keyword>
<dbReference type="PROSITE" id="PS51419">
    <property type="entry name" value="RAB"/>
    <property type="match status" value="1"/>
</dbReference>
<dbReference type="AlphaFoldDB" id="A0AA36GY81"/>
<dbReference type="SUPFAM" id="SSF52540">
    <property type="entry name" value="P-loop containing nucleoside triphosphate hydrolases"/>
    <property type="match status" value="1"/>
</dbReference>
<dbReference type="Proteomes" id="UP001176961">
    <property type="component" value="Unassembled WGS sequence"/>
</dbReference>
<dbReference type="PROSITE" id="PS51421">
    <property type="entry name" value="RAS"/>
    <property type="match status" value="1"/>
</dbReference>
<dbReference type="InterPro" id="IPR027417">
    <property type="entry name" value="P-loop_NTPase"/>
</dbReference>
<evidence type="ECO:0000256" key="2">
    <source>
        <dbReference type="ARBA" id="ARBA00023134"/>
    </source>
</evidence>
<dbReference type="Pfam" id="PF00071">
    <property type="entry name" value="Ras"/>
    <property type="match status" value="1"/>
</dbReference>
<dbReference type="SMART" id="SM00175">
    <property type="entry name" value="RAB"/>
    <property type="match status" value="1"/>
</dbReference>
<keyword evidence="1" id="KW-0547">Nucleotide-binding</keyword>
<proteinExistence type="predicted"/>
<protein>
    <recommendedName>
        <fullName evidence="5">Ras family protein</fullName>
    </recommendedName>
</protein>
<sequence length="196" mass="22322">MAADDIIDVKVVLVGDSSVGKSAILKRFFDDKFEETSTTIGIDFRYITKRLENGKKIRLCVWDTAGQERFRQLAPSYIRDADVILIVFDLTASNAVEQITRWMLFVEGEREEGANIIFVGNKCDIRQRRQDASVTTRMMSEYKSPYVETSAKTGLNVKELFSLVSQMPFQHRKKLSESIRLTSTPPSSLSRFSQCC</sequence>
<dbReference type="InterPro" id="IPR050227">
    <property type="entry name" value="Rab"/>
</dbReference>
<dbReference type="SMART" id="SM00173">
    <property type="entry name" value="RAS"/>
    <property type="match status" value="1"/>
</dbReference>
<name>A0AA36GY81_CYLNA</name>
<organism evidence="3 4">
    <name type="scientific">Cylicocyclus nassatus</name>
    <name type="common">Nematode worm</name>
    <dbReference type="NCBI Taxonomy" id="53992"/>
    <lineage>
        <taxon>Eukaryota</taxon>
        <taxon>Metazoa</taxon>
        <taxon>Ecdysozoa</taxon>
        <taxon>Nematoda</taxon>
        <taxon>Chromadorea</taxon>
        <taxon>Rhabditida</taxon>
        <taxon>Rhabditina</taxon>
        <taxon>Rhabditomorpha</taxon>
        <taxon>Strongyloidea</taxon>
        <taxon>Strongylidae</taxon>
        <taxon>Cylicocyclus</taxon>
    </lineage>
</organism>
<gene>
    <name evidence="3" type="ORF">CYNAS_LOCUS12563</name>
</gene>
<dbReference type="InterPro" id="IPR001806">
    <property type="entry name" value="Small_GTPase"/>
</dbReference>
<dbReference type="InterPro" id="IPR005225">
    <property type="entry name" value="Small_GTP-bd"/>
</dbReference>
<accession>A0AA36GY81</accession>
<evidence type="ECO:0008006" key="5">
    <source>
        <dbReference type="Google" id="ProtNLM"/>
    </source>
</evidence>
<dbReference type="Gene3D" id="3.40.50.300">
    <property type="entry name" value="P-loop containing nucleotide triphosphate hydrolases"/>
    <property type="match status" value="1"/>
</dbReference>
<dbReference type="NCBIfam" id="TIGR00231">
    <property type="entry name" value="small_GTP"/>
    <property type="match status" value="1"/>
</dbReference>
<dbReference type="CDD" id="cd00154">
    <property type="entry name" value="Rab"/>
    <property type="match status" value="1"/>
</dbReference>
<evidence type="ECO:0000313" key="3">
    <source>
        <dbReference type="EMBL" id="CAJ0600580.1"/>
    </source>
</evidence>
<dbReference type="EMBL" id="CATQJL010000223">
    <property type="protein sequence ID" value="CAJ0600580.1"/>
    <property type="molecule type" value="Genomic_DNA"/>
</dbReference>
<evidence type="ECO:0000256" key="1">
    <source>
        <dbReference type="ARBA" id="ARBA00022741"/>
    </source>
</evidence>
<dbReference type="GO" id="GO:0005525">
    <property type="term" value="F:GTP binding"/>
    <property type="evidence" value="ECO:0007669"/>
    <property type="project" value="UniProtKB-KW"/>
</dbReference>
<dbReference type="PANTHER" id="PTHR47977">
    <property type="entry name" value="RAS-RELATED PROTEIN RAB"/>
    <property type="match status" value="1"/>
</dbReference>
<dbReference type="PRINTS" id="PR00449">
    <property type="entry name" value="RASTRNSFRMNG"/>
</dbReference>
<dbReference type="SMART" id="SM00176">
    <property type="entry name" value="RAN"/>
    <property type="match status" value="1"/>
</dbReference>
<comment type="caution">
    <text evidence="3">The sequence shown here is derived from an EMBL/GenBank/DDBJ whole genome shotgun (WGS) entry which is preliminary data.</text>
</comment>